<dbReference type="InterPro" id="IPR036942">
    <property type="entry name" value="Beta-barrel_TonB_sf"/>
</dbReference>
<evidence type="ECO:0000256" key="1">
    <source>
        <dbReference type="ARBA" id="ARBA00004442"/>
    </source>
</evidence>
<dbReference type="OrthoDB" id="8764943at2"/>
<dbReference type="SUPFAM" id="SSF56935">
    <property type="entry name" value="Porins"/>
    <property type="match status" value="1"/>
</dbReference>
<dbReference type="Proteomes" id="UP000240912">
    <property type="component" value="Unassembled WGS sequence"/>
</dbReference>
<protein>
    <recommendedName>
        <fullName evidence="5">Outer membrane protein beta-barrel domain-containing protein</fullName>
    </recommendedName>
</protein>
<dbReference type="Gene3D" id="2.60.40.1120">
    <property type="entry name" value="Carboxypeptidase-like, regulatory domain"/>
    <property type="match status" value="1"/>
</dbReference>
<accession>A0A2T3HPC5</accession>
<feature type="domain" description="Outer membrane protein beta-barrel" evidence="5">
    <location>
        <begin position="410"/>
        <end position="807"/>
    </location>
</feature>
<keyword evidence="3" id="KW-0998">Cell outer membrane</keyword>
<dbReference type="Pfam" id="PF14905">
    <property type="entry name" value="OMP_b-brl_3"/>
    <property type="match status" value="1"/>
</dbReference>
<dbReference type="EMBL" id="PYLS01000004">
    <property type="protein sequence ID" value="PST84257.1"/>
    <property type="molecule type" value="Genomic_DNA"/>
</dbReference>
<proteinExistence type="predicted"/>
<dbReference type="InterPro" id="IPR013784">
    <property type="entry name" value="Carb-bd-like_fold"/>
</dbReference>
<evidence type="ECO:0000256" key="2">
    <source>
        <dbReference type="ARBA" id="ARBA00023136"/>
    </source>
</evidence>
<dbReference type="GO" id="GO:0030246">
    <property type="term" value="F:carbohydrate binding"/>
    <property type="evidence" value="ECO:0007669"/>
    <property type="project" value="InterPro"/>
</dbReference>
<dbReference type="Pfam" id="PF13620">
    <property type="entry name" value="CarboxypepD_reg"/>
    <property type="match status" value="1"/>
</dbReference>
<keyword evidence="2" id="KW-0472">Membrane</keyword>
<evidence type="ECO:0000313" key="6">
    <source>
        <dbReference type="EMBL" id="PST84257.1"/>
    </source>
</evidence>
<comment type="subcellular location">
    <subcellularLocation>
        <location evidence="1">Cell outer membrane</location>
    </subcellularLocation>
</comment>
<dbReference type="InterPro" id="IPR041700">
    <property type="entry name" value="OMP_b-brl_3"/>
</dbReference>
<evidence type="ECO:0000256" key="3">
    <source>
        <dbReference type="ARBA" id="ARBA00023237"/>
    </source>
</evidence>
<gene>
    <name evidence="6" type="ORF">C7T94_05925</name>
</gene>
<reference evidence="6 7" key="1">
    <citation type="submission" date="2018-03" db="EMBL/GenBank/DDBJ databases">
        <authorList>
            <person name="Keele B.F."/>
        </authorList>
    </citation>
    <scope>NUCLEOTIDE SEQUENCE [LARGE SCALE GENOMIC DNA]</scope>
    <source>
        <strain evidence="6 7">YL28-9</strain>
    </source>
</reference>
<evidence type="ECO:0000256" key="4">
    <source>
        <dbReference type="SAM" id="MobiDB-lite"/>
    </source>
</evidence>
<name>A0A2T3HPC5_9SPHI</name>
<feature type="region of interest" description="Disordered" evidence="4">
    <location>
        <begin position="814"/>
        <end position="834"/>
    </location>
</feature>
<evidence type="ECO:0000313" key="7">
    <source>
        <dbReference type="Proteomes" id="UP000240912"/>
    </source>
</evidence>
<evidence type="ECO:0000259" key="5">
    <source>
        <dbReference type="Pfam" id="PF14905"/>
    </source>
</evidence>
<dbReference type="GO" id="GO:0009279">
    <property type="term" value="C:cell outer membrane"/>
    <property type="evidence" value="ECO:0007669"/>
    <property type="project" value="UniProtKB-SubCell"/>
</dbReference>
<dbReference type="AlphaFoldDB" id="A0A2T3HPC5"/>
<organism evidence="6 7">
    <name type="scientific">Pedobacter yulinensis</name>
    <dbReference type="NCBI Taxonomy" id="2126353"/>
    <lineage>
        <taxon>Bacteria</taxon>
        <taxon>Pseudomonadati</taxon>
        <taxon>Bacteroidota</taxon>
        <taxon>Sphingobacteriia</taxon>
        <taxon>Sphingobacteriales</taxon>
        <taxon>Sphingobacteriaceae</taxon>
        <taxon>Pedobacter</taxon>
    </lineage>
</organism>
<dbReference type="Gene3D" id="2.40.170.20">
    <property type="entry name" value="TonB-dependent receptor, beta-barrel domain"/>
    <property type="match status" value="1"/>
</dbReference>
<dbReference type="SUPFAM" id="SSF49452">
    <property type="entry name" value="Starch-binding domain-like"/>
    <property type="match status" value="1"/>
</dbReference>
<comment type="caution">
    <text evidence="6">The sequence shown here is derived from an EMBL/GenBank/DDBJ whole genome shotgun (WGS) entry which is preliminary data.</text>
</comment>
<sequence>MLFFLPAFKAFKQEMQRRRHIYHPMNQPIKPKRMRVVWLAASFLIFFQTWALAQQGREIRGQITAGAGQDVSYATVTLRTARDTQLVRGTATDSTGRFVLINVDTGTYVLNIQFLGMLPHTQRVTVGDSSLVLPTIVLRADSSRNTLAQVKIVGRRPFLRQEVDKMVVDIAGSVYSKGENAMRLFNVVPGAQVDAFGNILYRGTEAVTVYVDNVKVQLSGQQLVNYLRGIPSESIASYEVRSVGGAQFDANNTGTIININLKNEYKYGLSGSVGADYQFTRYNNFSGNLNLNYSVRKFTFQAAGSLYKGKQFEDQRETQFYKQQQIFSYQDNNTVTRAFFGNYKLGFDYRITPRQLLSANYEFTSFPYEPGTLSTNRFARGTAIDSSVVTRNDKDIRQATSQVNVLYRNKLDTLGSRLDIGYSYIGYDNRYDSRISTSYNYAASPADNYAESLVINNPLEIELHTFNADLEQKLDKAWTFNAGAKYNRSSTDNDIVYLLPGNVTDVNRSNRYRYEENILGFYGSFTKDWEKWGLKVGLRTENTKYEGKSVTLGNSVTFNRWSLFPSLFLQHKIDKNNSLTLSYSRTINRPAYQLLNPFENIQNPFYIETGNPFLLPFFTHKAELSYLLMSKYNFTLGYNRTTNSINNVYRNNGPVVISTFENINNDNNAFFAVSAPFKPTKWWDINASATLRYTRLDIGGTIFPRLKEKFSQEGSISNRFQLDKTFFAEVIARYGRNQFLGIYDWKPQGNIDINFKKNLLNEKLSLSLNFSDPFNLRRIGWTVDERDFSRDVNFRLPTQFVSFGVSYNFSSGKTKTERENVDRRDEEERGRLNK</sequence>
<keyword evidence="7" id="KW-1185">Reference proteome</keyword>